<proteinExistence type="predicted"/>
<keyword evidence="3" id="KW-1185">Reference proteome</keyword>
<sequence length="68" mass="7442">MNNIIIFIWTLTLFTQECRGQYTVTQSPSIIAAQPGQEIVQFGLTGKIFYPPGAQILRAGDNAALQGE</sequence>
<evidence type="ECO:0000256" key="1">
    <source>
        <dbReference type="SAM" id="SignalP"/>
    </source>
</evidence>
<reference evidence="2 3" key="1">
    <citation type="submission" date="2023-09" db="EMBL/GenBank/DDBJ databases">
        <authorList>
            <person name="Wang M."/>
        </authorList>
    </citation>
    <scope>NUCLEOTIDE SEQUENCE [LARGE SCALE GENOMIC DNA]</scope>
    <source>
        <strain evidence="2">GT-2023</strain>
        <tissue evidence="2">Liver</tissue>
    </source>
</reference>
<comment type="caution">
    <text evidence="2">The sequence shown here is derived from an EMBL/GenBank/DDBJ whole genome shotgun (WGS) entry which is preliminary data.</text>
</comment>
<dbReference type="Proteomes" id="UP001558613">
    <property type="component" value="Unassembled WGS sequence"/>
</dbReference>
<feature type="chain" id="PRO_5045752431" evidence="1">
    <location>
        <begin position="21"/>
        <end position="68"/>
    </location>
</feature>
<keyword evidence="1" id="KW-0732">Signal</keyword>
<feature type="signal peptide" evidence="1">
    <location>
        <begin position="1"/>
        <end position="20"/>
    </location>
</feature>
<protein>
    <submittedName>
        <fullName evidence="2">Uncharacterized protein</fullName>
    </submittedName>
</protein>
<evidence type="ECO:0000313" key="2">
    <source>
        <dbReference type="EMBL" id="KAL1247863.1"/>
    </source>
</evidence>
<name>A0ABR3L8L7_9TELE</name>
<evidence type="ECO:0000313" key="3">
    <source>
        <dbReference type="Proteomes" id="UP001558613"/>
    </source>
</evidence>
<organism evidence="2 3">
    <name type="scientific">Cirrhinus molitorella</name>
    <name type="common">mud carp</name>
    <dbReference type="NCBI Taxonomy" id="172907"/>
    <lineage>
        <taxon>Eukaryota</taxon>
        <taxon>Metazoa</taxon>
        <taxon>Chordata</taxon>
        <taxon>Craniata</taxon>
        <taxon>Vertebrata</taxon>
        <taxon>Euteleostomi</taxon>
        <taxon>Actinopterygii</taxon>
        <taxon>Neopterygii</taxon>
        <taxon>Teleostei</taxon>
        <taxon>Ostariophysi</taxon>
        <taxon>Cypriniformes</taxon>
        <taxon>Cyprinidae</taxon>
        <taxon>Labeoninae</taxon>
        <taxon>Labeonini</taxon>
        <taxon>Cirrhinus</taxon>
    </lineage>
</organism>
<dbReference type="EMBL" id="JAYMGO010000025">
    <property type="protein sequence ID" value="KAL1247863.1"/>
    <property type="molecule type" value="Genomic_DNA"/>
</dbReference>
<accession>A0ABR3L8L7</accession>
<gene>
    <name evidence="2" type="ORF">QQF64_023239</name>
</gene>